<proteinExistence type="inferred from homology"/>
<dbReference type="Proteomes" id="UP000242188">
    <property type="component" value="Unassembled WGS sequence"/>
</dbReference>
<dbReference type="InterPro" id="IPR001130">
    <property type="entry name" value="TatD-like"/>
</dbReference>
<dbReference type="OrthoDB" id="6156574at2759"/>
<accession>A0A210R5P1</accession>
<evidence type="ECO:0000313" key="4">
    <source>
        <dbReference type="Proteomes" id="UP000242188"/>
    </source>
</evidence>
<dbReference type="Pfam" id="PF01026">
    <property type="entry name" value="TatD_DNase"/>
    <property type="match status" value="1"/>
</dbReference>
<sequence>MRCLDLLEYRVSSDQKIQLHCFTGPESVVRDLLALFPNTNFSVSGLVFQFNENQQRALQAIPQDHPLVETDAPYFPVRKEFPCSAPHLLDVTAQRIGELLGGMSMEDVLELTERNGKSFFPSEWIKDPERGQEPEKVPGVKVPSGPEVRRRIGQ</sequence>
<feature type="compositionally biased region" description="Basic and acidic residues" evidence="2">
    <location>
        <begin position="124"/>
        <end position="138"/>
    </location>
</feature>
<dbReference type="PANTHER" id="PTHR46363:SF1">
    <property type="entry name" value="DEOXYRIBONUCLEASE TATDN2-RELATED"/>
    <property type="match status" value="1"/>
</dbReference>
<dbReference type="GO" id="GO:0016788">
    <property type="term" value="F:hydrolase activity, acting on ester bonds"/>
    <property type="evidence" value="ECO:0007669"/>
    <property type="project" value="InterPro"/>
</dbReference>
<organism evidence="3 4">
    <name type="scientific">Mizuhopecten yessoensis</name>
    <name type="common">Japanese scallop</name>
    <name type="synonym">Patinopecten yessoensis</name>
    <dbReference type="NCBI Taxonomy" id="6573"/>
    <lineage>
        <taxon>Eukaryota</taxon>
        <taxon>Metazoa</taxon>
        <taxon>Spiralia</taxon>
        <taxon>Lophotrochozoa</taxon>
        <taxon>Mollusca</taxon>
        <taxon>Bivalvia</taxon>
        <taxon>Autobranchia</taxon>
        <taxon>Pteriomorphia</taxon>
        <taxon>Pectinida</taxon>
        <taxon>Pectinoidea</taxon>
        <taxon>Pectinidae</taxon>
        <taxon>Mizuhopecten</taxon>
    </lineage>
</organism>
<protein>
    <submittedName>
        <fullName evidence="3">Deoxyribonuclease TATDN2</fullName>
    </submittedName>
</protein>
<dbReference type="EMBL" id="NEDP02000210">
    <property type="protein sequence ID" value="OWF56363.1"/>
    <property type="molecule type" value="Genomic_DNA"/>
</dbReference>
<keyword evidence="4" id="KW-1185">Reference proteome</keyword>
<reference evidence="3 4" key="1">
    <citation type="journal article" date="2017" name="Nat. Ecol. Evol.">
        <title>Scallop genome provides insights into evolution of bilaterian karyotype and development.</title>
        <authorList>
            <person name="Wang S."/>
            <person name="Zhang J."/>
            <person name="Jiao W."/>
            <person name="Li J."/>
            <person name="Xun X."/>
            <person name="Sun Y."/>
            <person name="Guo X."/>
            <person name="Huan P."/>
            <person name="Dong B."/>
            <person name="Zhang L."/>
            <person name="Hu X."/>
            <person name="Sun X."/>
            <person name="Wang J."/>
            <person name="Zhao C."/>
            <person name="Wang Y."/>
            <person name="Wang D."/>
            <person name="Huang X."/>
            <person name="Wang R."/>
            <person name="Lv J."/>
            <person name="Li Y."/>
            <person name="Zhang Z."/>
            <person name="Liu B."/>
            <person name="Lu W."/>
            <person name="Hui Y."/>
            <person name="Liang J."/>
            <person name="Zhou Z."/>
            <person name="Hou R."/>
            <person name="Li X."/>
            <person name="Liu Y."/>
            <person name="Li H."/>
            <person name="Ning X."/>
            <person name="Lin Y."/>
            <person name="Zhao L."/>
            <person name="Xing Q."/>
            <person name="Dou J."/>
            <person name="Li Y."/>
            <person name="Mao J."/>
            <person name="Guo H."/>
            <person name="Dou H."/>
            <person name="Li T."/>
            <person name="Mu C."/>
            <person name="Jiang W."/>
            <person name="Fu Q."/>
            <person name="Fu X."/>
            <person name="Miao Y."/>
            <person name="Liu J."/>
            <person name="Yu Q."/>
            <person name="Li R."/>
            <person name="Liao H."/>
            <person name="Li X."/>
            <person name="Kong Y."/>
            <person name="Jiang Z."/>
            <person name="Chourrout D."/>
            <person name="Li R."/>
            <person name="Bao Z."/>
        </authorList>
    </citation>
    <scope>NUCLEOTIDE SEQUENCE [LARGE SCALE GENOMIC DNA]</scope>
    <source>
        <strain evidence="3 4">PY_sf001</strain>
    </source>
</reference>
<dbReference type="PANTHER" id="PTHR46363">
    <property type="entry name" value="DEOXYRIBONUCLEASE TATDN2-RELATED"/>
    <property type="match status" value="1"/>
</dbReference>
<evidence type="ECO:0000313" key="3">
    <source>
        <dbReference type="EMBL" id="OWF56363.1"/>
    </source>
</evidence>
<comment type="caution">
    <text evidence="3">The sequence shown here is derived from an EMBL/GenBank/DDBJ whole genome shotgun (WGS) entry which is preliminary data.</text>
</comment>
<gene>
    <name evidence="3" type="ORF">KP79_PYT25579</name>
</gene>
<evidence type="ECO:0000256" key="2">
    <source>
        <dbReference type="SAM" id="MobiDB-lite"/>
    </source>
</evidence>
<dbReference type="Gene3D" id="3.20.20.140">
    <property type="entry name" value="Metal-dependent hydrolases"/>
    <property type="match status" value="1"/>
</dbReference>
<evidence type="ECO:0000256" key="1">
    <source>
        <dbReference type="ARBA" id="ARBA00009275"/>
    </source>
</evidence>
<feature type="region of interest" description="Disordered" evidence="2">
    <location>
        <begin position="120"/>
        <end position="154"/>
    </location>
</feature>
<dbReference type="AlphaFoldDB" id="A0A210R5P1"/>
<dbReference type="InterPro" id="IPR032466">
    <property type="entry name" value="Metal_Hydrolase"/>
</dbReference>
<name>A0A210R5P1_MIZYE</name>
<comment type="similarity">
    <text evidence="1">Belongs to the metallo-dependent hydrolases superfamily. TatD-type hydrolase family.</text>
</comment>
<dbReference type="SUPFAM" id="SSF51556">
    <property type="entry name" value="Metallo-dependent hydrolases"/>
    <property type="match status" value="1"/>
</dbReference>